<comment type="caution">
    <text evidence="1">The sequence shown here is derived from an EMBL/GenBank/DDBJ whole genome shotgun (WGS) entry which is preliminary data.</text>
</comment>
<reference evidence="1 2" key="1">
    <citation type="submission" date="2020-05" db="EMBL/GenBank/DDBJ databases">
        <title>Identification and distribution of gene clusters putatively required for synthesis of sphingolipid metabolism inhibitors in phylogenetically diverse species of the filamentous fungus Fusarium.</title>
        <authorList>
            <person name="Kim H.-S."/>
            <person name="Busman M."/>
            <person name="Brown D.W."/>
            <person name="Divon H."/>
            <person name="Uhlig S."/>
            <person name="Proctor R.H."/>
        </authorList>
    </citation>
    <scope>NUCLEOTIDE SEQUENCE [LARGE SCALE GENOMIC DNA]</scope>
    <source>
        <strain evidence="1 2">NRRL 66235</strain>
    </source>
</reference>
<dbReference type="AlphaFoldDB" id="A0A8H5XWL5"/>
<sequence length="252" mass="27605">MLIPTFLQVLYLGASKTCLTNIARNERRHANGHLPQVISDSTIHSALELEGRISLEAAELTSIAQSAPSETTYFLVTAWFLNERPTTCFKFRADIPYHAEECQESATAYTNSSFSPFTQELAHMPPSEEAVSPPVISCSTYSIVKITASESATETLTAKTNTEIEITGAKAEPLAGRQVVLEEPGTAWLEQYCGMVILLVLPTPLSTPSARRTRHDRVTITPKRLLVDAHGSYGEVKSFGACTNWTSSAQPW</sequence>
<dbReference type="EMBL" id="JAAOAN010000691">
    <property type="protein sequence ID" value="KAF5701164.1"/>
    <property type="molecule type" value="Genomic_DNA"/>
</dbReference>
<name>A0A8H5XWL5_9HYPO</name>
<evidence type="ECO:0000313" key="2">
    <source>
        <dbReference type="Proteomes" id="UP000544331"/>
    </source>
</evidence>
<organism evidence="1 2">
    <name type="scientific">Fusarium mundagurra</name>
    <dbReference type="NCBI Taxonomy" id="1567541"/>
    <lineage>
        <taxon>Eukaryota</taxon>
        <taxon>Fungi</taxon>
        <taxon>Dikarya</taxon>
        <taxon>Ascomycota</taxon>
        <taxon>Pezizomycotina</taxon>
        <taxon>Sordariomycetes</taxon>
        <taxon>Hypocreomycetidae</taxon>
        <taxon>Hypocreales</taxon>
        <taxon>Nectriaceae</taxon>
        <taxon>Fusarium</taxon>
        <taxon>Fusarium fujikuroi species complex</taxon>
    </lineage>
</organism>
<dbReference type="Proteomes" id="UP000544331">
    <property type="component" value="Unassembled WGS sequence"/>
</dbReference>
<keyword evidence="2" id="KW-1185">Reference proteome</keyword>
<gene>
    <name evidence="1" type="ORF">FMUND_14011</name>
</gene>
<accession>A0A8H5XWL5</accession>
<proteinExistence type="predicted"/>
<evidence type="ECO:0000313" key="1">
    <source>
        <dbReference type="EMBL" id="KAF5701164.1"/>
    </source>
</evidence>
<protein>
    <submittedName>
        <fullName evidence="1">Uncharacterized protein</fullName>
    </submittedName>
</protein>